<evidence type="ECO:0000256" key="1">
    <source>
        <dbReference type="ARBA" id="ARBA00037970"/>
    </source>
</evidence>
<evidence type="ECO:0000259" key="3">
    <source>
        <dbReference type="SMART" id="SM00049"/>
    </source>
</evidence>
<dbReference type="PANTHER" id="PTHR16206">
    <property type="entry name" value="DEP DOMAIN-CONTAINING"/>
    <property type="match status" value="1"/>
</dbReference>
<dbReference type="CDD" id="cd04446">
    <property type="entry name" value="DEP_DEPDC4"/>
    <property type="match status" value="1"/>
</dbReference>
<proteinExistence type="inferred from homology"/>
<dbReference type="OMA" id="DTQEDEW"/>
<dbReference type="PANTHER" id="PTHR16206:SF9">
    <property type="entry name" value="DEP DOMAIN-CONTAINING PROTEIN 7"/>
    <property type="match status" value="1"/>
</dbReference>
<evidence type="ECO:0000256" key="2">
    <source>
        <dbReference type="ARBA" id="ARBA00040225"/>
    </source>
</evidence>
<dbReference type="GeneTree" id="ENSGT00950000182976"/>
<reference evidence="4" key="3">
    <citation type="submission" date="2025-09" db="UniProtKB">
        <authorList>
            <consortium name="Ensembl"/>
        </authorList>
    </citation>
    <scope>IDENTIFICATION</scope>
</reference>
<dbReference type="CTD" id="337546"/>
<name>A0A3B4ENB4_PYGNA</name>
<dbReference type="Ensembl" id="ENSPNAT00000031801.2">
    <property type="protein sequence ID" value="ENSPNAP00000036764.1"/>
    <property type="gene ID" value="ENSPNAG00000005167.2"/>
</dbReference>
<dbReference type="SUPFAM" id="SSF46785">
    <property type="entry name" value="Winged helix' DNA-binding domain"/>
    <property type="match status" value="1"/>
</dbReference>
<dbReference type="CDD" id="cd04405">
    <property type="entry name" value="RhoGAP_BRCC3-like"/>
    <property type="match status" value="1"/>
</dbReference>
<accession>A0A3B4ENB4</accession>
<dbReference type="InterPro" id="IPR036390">
    <property type="entry name" value="WH_DNA-bd_sf"/>
</dbReference>
<dbReference type="InterPro" id="IPR036388">
    <property type="entry name" value="WH-like_DNA-bd_sf"/>
</dbReference>
<dbReference type="RefSeq" id="XP_017562245.1">
    <property type="nucleotide sequence ID" value="XM_017706756.1"/>
</dbReference>
<dbReference type="GeneID" id="108432713"/>
<evidence type="ECO:0000313" key="5">
    <source>
        <dbReference type="Proteomes" id="UP001501920"/>
    </source>
</evidence>
<dbReference type="STRING" id="42514.ENSPNAP00000036764"/>
<organism evidence="4 5">
    <name type="scientific">Pygocentrus nattereri</name>
    <name type="common">Red-bellied piranha</name>
    <dbReference type="NCBI Taxonomy" id="42514"/>
    <lineage>
        <taxon>Eukaryota</taxon>
        <taxon>Metazoa</taxon>
        <taxon>Chordata</taxon>
        <taxon>Craniata</taxon>
        <taxon>Vertebrata</taxon>
        <taxon>Euteleostomi</taxon>
        <taxon>Actinopterygii</taxon>
        <taxon>Neopterygii</taxon>
        <taxon>Teleostei</taxon>
        <taxon>Ostariophysi</taxon>
        <taxon>Characiformes</taxon>
        <taxon>Characoidei</taxon>
        <taxon>Pygocentrus</taxon>
    </lineage>
</organism>
<comment type="similarity">
    <text evidence="1">Belongs to the DEPDC7 family.</text>
</comment>
<keyword evidence="5" id="KW-1185">Reference proteome</keyword>
<dbReference type="Proteomes" id="UP001501920">
    <property type="component" value="Chromosome 11"/>
</dbReference>
<dbReference type="OrthoDB" id="276323at2759"/>
<dbReference type="Gene3D" id="1.10.555.10">
    <property type="entry name" value="Rho GTPase activation protein"/>
    <property type="match status" value="1"/>
</dbReference>
<reference evidence="4 5" key="1">
    <citation type="submission" date="2020-10" db="EMBL/GenBank/DDBJ databases">
        <title>Pygocentrus nattereri (red-bellied piranha) genome, fPygNat1, primary haplotype.</title>
        <authorList>
            <person name="Myers G."/>
            <person name="Meyer A."/>
            <person name="Karagic N."/>
            <person name="Pippel M."/>
            <person name="Winkler S."/>
            <person name="Tracey A."/>
            <person name="Wood J."/>
            <person name="Formenti G."/>
            <person name="Howe K."/>
            <person name="Fedrigo O."/>
            <person name="Jarvis E.D."/>
        </authorList>
    </citation>
    <scope>NUCLEOTIDE SEQUENCE [LARGE SCALE GENOMIC DNA]</scope>
</reference>
<dbReference type="InterPro" id="IPR008936">
    <property type="entry name" value="Rho_GTPase_activation_prot"/>
</dbReference>
<dbReference type="Pfam" id="PF00610">
    <property type="entry name" value="DEP"/>
    <property type="match status" value="1"/>
</dbReference>
<dbReference type="AlphaFoldDB" id="A0A3B4ENB4"/>
<feature type="domain" description="DEP" evidence="3">
    <location>
        <begin position="47"/>
        <end position="138"/>
    </location>
</feature>
<dbReference type="Gene3D" id="1.10.10.10">
    <property type="entry name" value="Winged helix-like DNA-binding domain superfamily/Winged helix DNA-binding domain"/>
    <property type="match status" value="1"/>
</dbReference>
<protein>
    <recommendedName>
        <fullName evidence="2">DEP domain-containing protein 7</fullName>
    </recommendedName>
</protein>
<sequence>MASVRERAAALDLAGKLYSPMHRPGDHRMVSKPFQCSIIWSNIIAHLQAEVKVKRRRHYLKSHSNCFLGSDAVSVIEAYINQNKILGDINATRAKVVRVCQALLDCKVFEAVACKAFGKENKLSVFQDSDSSLYRFLGAKNSPLRSGENSLPSSTVQSQTHSQQLYRQDDPVLFHSTPVKADHIMDLLLEEPDLSPSFLQTETLPQSVISQVWQEQTVQRLLQLIELPLLDGVLDCRECNTPLPGAENNTVDLLYTSNYLDREILKAFKDSQKDEWISAALDLLEFLPDQLVVEVSRELPSFSLENDEGDEGHGPSTSLGVEQCKTLLFDILAKHYGQATVQPLLTSALNDVCTQITELLVNGKFEVALEVLQLCLKLLPMDNREELYRLLRFMSLAAEPEHVRLHKETENRMMVKKTFSRAIIQSKCLPKGKVDLLLLFMLDNYQEIFKIPGSLHKLVSDKLDDLLKKNPNTHSYAFCQQMSRSLYENTVKELTKSELFVLLRNIDENEKYSTKEKNRLLSQFNKGHPDVFAQYFGSRLSTINLFEV</sequence>
<reference evidence="4" key="2">
    <citation type="submission" date="2025-08" db="UniProtKB">
        <authorList>
            <consortium name="Ensembl"/>
        </authorList>
    </citation>
    <scope>IDENTIFICATION</scope>
</reference>
<evidence type="ECO:0000313" key="4">
    <source>
        <dbReference type="Ensembl" id="ENSPNAP00000036764.1"/>
    </source>
</evidence>
<dbReference type="InterPro" id="IPR000591">
    <property type="entry name" value="DEP_dom"/>
</dbReference>
<dbReference type="SMART" id="SM00049">
    <property type="entry name" value="DEP"/>
    <property type="match status" value="1"/>
</dbReference>
<dbReference type="GO" id="GO:0035556">
    <property type="term" value="P:intracellular signal transduction"/>
    <property type="evidence" value="ECO:0007669"/>
    <property type="project" value="InterPro"/>
</dbReference>